<dbReference type="HAMAP" id="MF_01527_B">
    <property type="entry name" value="GTP_cyclohydrol_B"/>
    <property type="match status" value="1"/>
</dbReference>
<comment type="caution">
    <text evidence="2">The sequence shown here is derived from an EMBL/GenBank/DDBJ whole genome shotgun (WGS) entry which is preliminary data.</text>
</comment>
<reference evidence="2 3" key="1">
    <citation type="submission" date="2012-10" db="EMBL/GenBank/DDBJ databases">
        <title>Genome sequencing and analysis of entomopathogenic fungi Beauveria bassiana D1-5.</title>
        <authorList>
            <person name="Li Q."/>
            <person name="Wang L."/>
            <person name="Zhang Z."/>
            <person name="Wang Q."/>
            <person name="Ren J."/>
            <person name="Wang M."/>
            <person name="Xu W."/>
            <person name="Wang J."/>
            <person name="Lu Y."/>
            <person name="Du Q."/>
            <person name="Sun Z."/>
        </authorList>
    </citation>
    <scope>NUCLEOTIDE SEQUENCE [LARGE SCALE GENOMIC DNA]</scope>
    <source>
        <strain evidence="2 3">D1-5</strain>
    </source>
</reference>
<evidence type="ECO:0000256" key="1">
    <source>
        <dbReference type="ARBA" id="ARBA00022801"/>
    </source>
</evidence>
<dbReference type="InterPro" id="IPR047223">
    <property type="entry name" value="CA_gamma_LbH"/>
</dbReference>
<protein>
    <submittedName>
        <fullName evidence="2">GTP cyclohydrolase folE2</fullName>
    </submittedName>
</protein>
<dbReference type="PANTHER" id="PTHR36445">
    <property type="entry name" value="GTP CYCLOHYDROLASE MPTA"/>
    <property type="match status" value="1"/>
</dbReference>
<accession>A0A0A2VU49</accession>
<dbReference type="Gene3D" id="3.10.270.10">
    <property type="entry name" value="Urate Oxidase"/>
    <property type="match status" value="1"/>
</dbReference>
<organism evidence="2 3">
    <name type="scientific">Beauveria bassiana D1-5</name>
    <dbReference type="NCBI Taxonomy" id="1245745"/>
    <lineage>
        <taxon>Eukaryota</taxon>
        <taxon>Fungi</taxon>
        <taxon>Dikarya</taxon>
        <taxon>Ascomycota</taxon>
        <taxon>Pezizomycotina</taxon>
        <taxon>Sordariomycetes</taxon>
        <taxon>Hypocreomycetidae</taxon>
        <taxon>Hypocreales</taxon>
        <taxon>Cordycipitaceae</taxon>
        <taxon>Beauveria</taxon>
    </lineage>
</organism>
<dbReference type="STRING" id="1245745.A0A0A2VU49"/>
<dbReference type="Pfam" id="PF02649">
    <property type="entry name" value="GCHY-1"/>
    <property type="match status" value="1"/>
</dbReference>
<dbReference type="GO" id="GO:0003934">
    <property type="term" value="F:GTP cyclohydrolase I activity"/>
    <property type="evidence" value="ECO:0007669"/>
    <property type="project" value="InterPro"/>
</dbReference>
<evidence type="ECO:0000313" key="2">
    <source>
        <dbReference type="EMBL" id="KGQ11451.1"/>
    </source>
</evidence>
<dbReference type="NCBIfam" id="NF010200">
    <property type="entry name" value="PRK13674.1-1"/>
    <property type="match status" value="1"/>
</dbReference>
<dbReference type="InterPro" id="IPR011004">
    <property type="entry name" value="Trimer_LpxA-like_sf"/>
</dbReference>
<proteinExistence type="inferred from homology"/>
<dbReference type="InterPro" id="IPR003801">
    <property type="entry name" value="GTP_cyclohydrolase_FolE2/MptA"/>
</dbReference>
<gene>
    <name evidence="2" type="ORF">BBAD15_g2811</name>
</gene>
<dbReference type="Gene3D" id="2.160.10.10">
    <property type="entry name" value="Hexapeptide repeat proteins"/>
    <property type="match status" value="1"/>
</dbReference>
<dbReference type="AlphaFoldDB" id="A0A0A2VU49"/>
<dbReference type="HOGENOM" id="CLU_568559_0_0_1"/>
<dbReference type="InterPro" id="IPR022838">
    <property type="entry name" value="GTP_cyclohydrolase_FolE2"/>
</dbReference>
<keyword evidence="1 2" id="KW-0378">Hydrolase</keyword>
<evidence type="ECO:0000313" key="3">
    <source>
        <dbReference type="Proteomes" id="UP000030106"/>
    </source>
</evidence>
<name>A0A0A2VU49_BEABA</name>
<dbReference type="Proteomes" id="UP000030106">
    <property type="component" value="Unassembled WGS sequence"/>
</dbReference>
<dbReference type="EMBL" id="ANFO01000216">
    <property type="protein sequence ID" value="KGQ11451.1"/>
    <property type="molecule type" value="Genomic_DNA"/>
</dbReference>
<sequence length="480" mass="52721">MRYMTVTPMLCPKTLPDIQSLRSHEFDTALSWVGMEKIDLPVEVAGRPMTAKVNAGINLLSSPEAEKGIHMSRIYLLLDELTQGEITPAVLRHLLGEFLVSHQRSSDRASVEITGELLLSRKSLISNHFGWKAYPISILAECGKSFAVTIRVGIPYSSTCPASAALSRNLAQQQFLRDFGSRHDGVSVEEMMAWLGEKGMPGTPHSQRSWAWISSQLKPDVATLPFLALIDLGEATLGTAVQTVVKRGDEQAFAWANGQNLMFCEDAARRLNKAMLDAPFSEAFSLRVEHQESLHAHNAVARHLPQVSPKAYIDPTAVICGRVIIHDYVYVGPYAVIRADELNAEGDMDPIVIHSHSNIQDGVVIHSKSGAPVTIGSGTSIAHRAIVHGPCRVDERVFIGFNSVLFNCHVQTGCVIRYNAVVDGVTLPQQTYIPSTERVGPDSDLTQYSRVDPASVQFSEEVANTNVKLVEGYQLLRNEF</sequence>
<dbReference type="CDD" id="cd00710">
    <property type="entry name" value="LbH_gamma_CA"/>
    <property type="match status" value="1"/>
</dbReference>
<dbReference type="SUPFAM" id="SSF51161">
    <property type="entry name" value="Trimeric LpxA-like enzymes"/>
    <property type="match status" value="1"/>
</dbReference>
<dbReference type="PANTHER" id="PTHR36445:SF1">
    <property type="entry name" value="GTP CYCLOHYDROLASE MPTA"/>
    <property type="match status" value="1"/>
</dbReference>